<dbReference type="STRING" id="485913.Krac_0064"/>
<dbReference type="RefSeq" id="WP_007923730.1">
    <property type="nucleotide sequence ID" value="NZ_ADVG01000008.1"/>
</dbReference>
<protein>
    <submittedName>
        <fullName evidence="1">Uncharacterized protein</fullName>
    </submittedName>
</protein>
<accession>D6U8Z9</accession>
<keyword evidence="2" id="KW-1185">Reference proteome</keyword>
<gene>
    <name evidence="1" type="ORF">Krac_0064</name>
</gene>
<dbReference type="AlphaFoldDB" id="D6U8Z9"/>
<evidence type="ECO:0000313" key="1">
    <source>
        <dbReference type="EMBL" id="EFH79554.1"/>
    </source>
</evidence>
<dbReference type="EMBL" id="ADVG01000008">
    <property type="protein sequence ID" value="EFH79554.1"/>
    <property type="molecule type" value="Genomic_DNA"/>
</dbReference>
<dbReference type="Proteomes" id="UP000004508">
    <property type="component" value="Unassembled WGS sequence"/>
</dbReference>
<name>D6U8Z9_KTERA</name>
<dbReference type="InParanoid" id="D6U8Z9"/>
<reference evidence="1 2" key="1">
    <citation type="journal article" date="2011" name="Stand. Genomic Sci.">
        <title>Non-contiguous finished genome sequence and contextual data of the filamentous soil bacterium Ktedonobacter racemifer type strain (SOSP1-21).</title>
        <authorList>
            <person name="Chang Y.J."/>
            <person name="Land M."/>
            <person name="Hauser L."/>
            <person name="Chertkov O."/>
            <person name="Del Rio T.G."/>
            <person name="Nolan M."/>
            <person name="Copeland A."/>
            <person name="Tice H."/>
            <person name="Cheng J.F."/>
            <person name="Lucas S."/>
            <person name="Han C."/>
            <person name="Goodwin L."/>
            <person name="Pitluck S."/>
            <person name="Ivanova N."/>
            <person name="Ovchinikova G."/>
            <person name="Pati A."/>
            <person name="Chen A."/>
            <person name="Palaniappan K."/>
            <person name="Mavromatis K."/>
            <person name="Liolios K."/>
            <person name="Brettin T."/>
            <person name="Fiebig A."/>
            <person name="Rohde M."/>
            <person name="Abt B."/>
            <person name="Goker M."/>
            <person name="Detter J.C."/>
            <person name="Woyke T."/>
            <person name="Bristow J."/>
            <person name="Eisen J.A."/>
            <person name="Markowitz V."/>
            <person name="Hugenholtz P."/>
            <person name="Kyrpides N.C."/>
            <person name="Klenk H.P."/>
            <person name="Lapidus A."/>
        </authorList>
    </citation>
    <scope>NUCLEOTIDE SEQUENCE [LARGE SCALE GENOMIC DNA]</scope>
    <source>
        <strain evidence="2">DSM 44963</strain>
    </source>
</reference>
<proteinExistence type="predicted"/>
<organism evidence="1 2">
    <name type="scientific">Ktedonobacter racemifer DSM 44963</name>
    <dbReference type="NCBI Taxonomy" id="485913"/>
    <lineage>
        <taxon>Bacteria</taxon>
        <taxon>Bacillati</taxon>
        <taxon>Chloroflexota</taxon>
        <taxon>Ktedonobacteria</taxon>
        <taxon>Ktedonobacterales</taxon>
        <taxon>Ktedonobacteraceae</taxon>
        <taxon>Ktedonobacter</taxon>
    </lineage>
</organism>
<evidence type="ECO:0000313" key="2">
    <source>
        <dbReference type="Proteomes" id="UP000004508"/>
    </source>
</evidence>
<comment type="caution">
    <text evidence="1">The sequence shown here is derived from an EMBL/GenBank/DDBJ whole genome shotgun (WGS) entry which is preliminary data.</text>
</comment>
<sequence length="64" mass="6725">MNKQLQALCNALGWQLTDADEPGGYILNPGDGGPLGAISEEEVFGAAMQKVETGLYLLGGEEDE</sequence>